<sequence>MEMPQHLCPCHLKPRSSNDSRELRVENECCRVLCKTNTQGFVLVSPEKTGCHQIGDLANRPYPLSWAGNSRQGQGPNQKDLLHYCKEPSIDVIVLSFIHLFPAQANGLPGSNFGNQCRGAVYQGPGRDRSRDALQADCPRLRSQVAACQRRHGKKLLLSLGGGTSGYQLTGAAAGRAFADQLWALFGPPDRASRLPRPFGDAADLDGFDLDIEHPPTDGGAGYRALAAGLRAHFASPAGRRKPRYLTASPQCVVPDSNLSAVVRAVRFDALFIR</sequence>
<dbReference type="InterPro" id="IPR001223">
    <property type="entry name" value="Glyco_hydro18_cat"/>
</dbReference>
<dbReference type="eggNOG" id="KOG4701">
    <property type="taxonomic scope" value="Eukaryota"/>
</dbReference>
<evidence type="ECO:0000256" key="4">
    <source>
        <dbReference type="ARBA" id="ARBA00022525"/>
    </source>
</evidence>
<evidence type="ECO:0000256" key="11">
    <source>
        <dbReference type="RuleBase" id="RU000489"/>
    </source>
</evidence>
<dbReference type="PROSITE" id="PS51910">
    <property type="entry name" value="GH18_2"/>
    <property type="match status" value="1"/>
</dbReference>
<evidence type="ECO:0000313" key="15">
    <source>
        <dbReference type="EnsemblFungi" id="EJT80960"/>
    </source>
</evidence>
<keyword evidence="8" id="KW-0119">Carbohydrate metabolism</keyword>
<organism evidence="14">
    <name type="scientific">Gaeumannomyces tritici (strain R3-111a-1)</name>
    <name type="common">Wheat and barley take-all root rot fungus</name>
    <name type="synonym">Gaeumannomyces graminis var. tritici</name>
    <dbReference type="NCBI Taxonomy" id="644352"/>
    <lineage>
        <taxon>Eukaryota</taxon>
        <taxon>Fungi</taxon>
        <taxon>Dikarya</taxon>
        <taxon>Ascomycota</taxon>
        <taxon>Pezizomycotina</taxon>
        <taxon>Sordariomycetes</taxon>
        <taxon>Sordariomycetidae</taxon>
        <taxon>Magnaporthales</taxon>
        <taxon>Magnaporthaceae</taxon>
        <taxon>Gaeumannomyces</taxon>
    </lineage>
</organism>
<reference evidence="14" key="3">
    <citation type="submission" date="2010-09" db="EMBL/GenBank/DDBJ databases">
        <title>Annotation of Gaeumannomyces graminis var. tritici R3-111a-1.</title>
        <authorList>
            <consortium name="The Broad Institute Genome Sequencing Platform"/>
            <person name="Ma L.-J."/>
            <person name="Dead R."/>
            <person name="Young S.K."/>
            <person name="Zeng Q."/>
            <person name="Gargeya S."/>
            <person name="Fitzgerald M."/>
            <person name="Haas B."/>
            <person name="Abouelleil A."/>
            <person name="Alvarado L."/>
            <person name="Arachchi H.M."/>
            <person name="Berlin A."/>
            <person name="Brown A."/>
            <person name="Chapman S.B."/>
            <person name="Chen Z."/>
            <person name="Dunbar C."/>
            <person name="Freedman E."/>
            <person name="Gearin G."/>
            <person name="Gellesch M."/>
            <person name="Goldberg J."/>
            <person name="Griggs A."/>
            <person name="Gujja S."/>
            <person name="Heiman D."/>
            <person name="Howarth C."/>
            <person name="Larson L."/>
            <person name="Lui A."/>
            <person name="MacDonald P.J.P."/>
            <person name="Mehta T."/>
            <person name="Montmayeur A."/>
            <person name="Murphy C."/>
            <person name="Neiman D."/>
            <person name="Pearson M."/>
            <person name="Priest M."/>
            <person name="Roberts A."/>
            <person name="Saif S."/>
            <person name="Shea T."/>
            <person name="Shenoy N."/>
            <person name="Sisk P."/>
            <person name="Stolte C."/>
            <person name="Sykes S."/>
            <person name="Yandava C."/>
            <person name="Wortman J."/>
            <person name="Nusbaum C."/>
            <person name="Birren B."/>
        </authorList>
    </citation>
    <scope>NUCLEOTIDE SEQUENCE</scope>
    <source>
        <strain evidence="14">R3-111a-1</strain>
    </source>
</reference>
<evidence type="ECO:0000256" key="7">
    <source>
        <dbReference type="ARBA" id="ARBA00023024"/>
    </source>
</evidence>
<evidence type="ECO:0000313" key="14">
    <source>
        <dbReference type="EMBL" id="EJT80960.1"/>
    </source>
</evidence>
<dbReference type="PROSITE" id="PS01095">
    <property type="entry name" value="GH18_1"/>
    <property type="match status" value="1"/>
</dbReference>
<dbReference type="InterPro" id="IPR050542">
    <property type="entry name" value="Glycosyl_Hydrlase18_Chitinase"/>
</dbReference>
<reference evidence="15" key="4">
    <citation type="journal article" date="2015" name="G3 (Bethesda)">
        <title>Genome sequences of three phytopathogenic species of the Magnaporthaceae family of fungi.</title>
        <authorList>
            <person name="Okagaki L.H."/>
            <person name="Nunes C.C."/>
            <person name="Sailsbery J."/>
            <person name="Clay B."/>
            <person name="Brown D."/>
            <person name="John T."/>
            <person name="Oh Y."/>
            <person name="Young N."/>
            <person name="Fitzgerald M."/>
            <person name="Haas B.J."/>
            <person name="Zeng Q."/>
            <person name="Young S."/>
            <person name="Adiconis X."/>
            <person name="Fan L."/>
            <person name="Levin J.Z."/>
            <person name="Mitchell T.K."/>
            <person name="Okubara P.A."/>
            <person name="Farman M.L."/>
            <person name="Kohn L.M."/>
            <person name="Birren B."/>
            <person name="Ma L.-J."/>
            <person name="Dean R.A."/>
        </authorList>
    </citation>
    <scope>NUCLEOTIDE SEQUENCE</scope>
    <source>
        <strain evidence="15">R3-111a-1</strain>
    </source>
</reference>
<name>J3NI67_GAET3</name>
<keyword evidence="9 11" id="KW-0326">Glycosidase</keyword>
<protein>
    <recommendedName>
        <fullName evidence="3">chitinase</fullName>
        <ecNumber evidence="3">3.2.1.14</ecNumber>
    </recommendedName>
</protein>
<keyword evidence="10" id="KW-0624">Polysaccharide degradation</keyword>
<reference evidence="14" key="2">
    <citation type="submission" date="2010-07" db="EMBL/GenBank/DDBJ databases">
        <authorList>
            <consortium name="The Broad Institute Genome Sequencing Platform"/>
            <consortium name="Broad Institute Genome Sequencing Center for Infectious Disease"/>
            <person name="Ma L.-J."/>
            <person name="Dead R."/>
            <person name="Young S."/>
            <person name="Zeng Q."/>
            <person name="Koehrsen M."/>
            <person name="Alvarado L."/>
            <person name="Berlin A."/>
            <person name="Chapman S.B."/>
            <person name="Chen Z."/>
            <person name="Freedman E."/>
            <person name="Gellesch M."/>
            <person name="Goldberg J."/>
            <person name="Griggs A."/>
            <person name="Gujja S."/>
            <person name="Heilman E.R."/>
            <person name="Heiman D."/>
            <person name="Hepburn T."/>
            <person name="Howarth C."/>
            <person name="Jen D."/>
            <person name="Larson L."/>
            <person name="Mehta T."/>
            <person name="Neiman D."/>
            <person name="Pearson M."/>
            <person name="Roberts A."/>
            <person name="Saif S."/>
            <person name="Shea T."/>
            <person name="Shenoy N."/>
            <person name="Sisk P."/>
            <person name="Stolte C."/>
            <person name="Sykes S."/>
            <person name="Walk T."/>
            <person name="White J."/>
            <person name="Yandava C."/>
            <person name="Haas B."/>
            <person name="Nusbaum C."/>
            <person name="Birren B."/>
        </authorList>
    </citation>
    <scope>NUCLEOTIDE SEQUENCE</scope>
    <source>
        <strain evidence="14">R3-111a-1</strain>
    </source>
</reference>
<gene>
    <name evidence="15" type="primary">20341408</name>
    <name evidence="14" type="ORF">GGTG_00950</name>
</gene>
<keyword evidence="7" id="KW-0146">Chitin degradation</keyword>
<dbReference type="EC" id="3.2.1.14" evidence="3"/>
<dbReference type="EnsemblFungi" id="EJT80960">
    <property type="protein sequence ID" value="EJT80960"/>
    <property type="gene ID" value="GGTG_00950"/>
</dbReference>
<comment type="similarity">
    <text evidence="12">Belongs to the glycosyl hydrolase 18 family.</text>
</comment>
<dbReference type="GO" id="GO:0008843">
    <property type="term" value="F:endochitinase activity"/>
    <property type="evidence" value="ECO:0007669"/>
    <property type="project" value="UniProtKB-EC"/>
</dbReference>
<dbReference type="InterPro" id="IPR001579">
    <property type="entry name" value="Glyco_hydro_18_chit_AS"/>
</dbReference>
<evidence type="ECO:0000313" key="16">
    <source>
        <dbReference type="Proteomes" id="UP000006039"/>
    </source>
</evidence>
<accession>J3NI67</accession>
<evidence type="ECO:0000256" key="12">
    <source>
        <dbReference type="RuleBase" id="RU004453"/>
    </source>
</evidence>
<proteinExistence type="inferred from homology"/>
<comment type="catalytic activity">
    <reaction evidence="1">
        <text>Random endo-hydrolysis of N-acetyl-beta-D-glucosaminide (1-&gt;4)-beta-linkages in chitin and chitodextrins.</text>
        <dbReference type="EC" id="3.2.1.14"/>
    </reaction>
</comment>
<dbReference type="GO" id="GO:0000272">
    <property type="term" value="P:polysaccharide catabolic process"/>
    <property type="evidence" value="ECO:0007669"/>
    <property type="project" value="UniProtKB-KW"/>
</dbReference>
<evidence type="ECO:0000256" key="1">
    <source>
        <dbReference type="ARBA" id="ARBA00000822"/>
    </source>
</evidence>
<dbReference type="VEuPathDB" id="FungiDB:GGTG_00950"/>
<dbReference type="Proteomes" id="UP000006039">
    <property type="component" value="Unassembled WGS sequence"/>
</dbReference>
<dbReference type="SUPFAM" id="SSF51445">
    <property type="entry name" value="(Trans)glycosidases"/>
    <property type="match status" value="1"/>
</dbReference>
<reference evidence="15" key="5">
    <citation type="submission" date="2018-04" db="UniProtKB">
        <authorList>
            <consortium name="EnsemblFungi"/>
        </authorList>
    </citation>
    <scope>IDENTIFICATION</scope>
    <source>
        <strain evidence="15">R3-111a-1</strain>
    </source>
</reference>
<evidence type="ECO:0000256" key="8">
    <source>
        <dbReference type="ARBA" id="ARBA00023277"/>
    </source>
</evidence>
<dbReference type="PANTHER" id="PTHR45708">
    <property type="entry name" value="ENDOCHITINASE"/>
    <property type="match status" value="1"/>
</dbReference>
<keyword evidence="16" id="KW-1185">Reference proteome</keyword>
<evidence type="ECO:0000256" key="5">
    <source>
        <dbReference type="ARBA" id="ARBA00022669"/>
    </source>
</evidence>
<dbReference type="EMBL" id="GL385395">
    <property type="protein sequence ID" value="EJT80960.1"/>
    <property type="molecule type" value="Genomic_DNA"/>
</dbReference>
<evidence type="ECO:0000259" key="13">
    <source>
        <dbReference type="PROSITE" id="PS51910"/>
    </source>
</evidence>
<keyword evidence="4" id="KW-0964">Secreted</keyword>
<dbReference type="Pfam" id="PF00704">
    <property type="entry name" value="Glyco_hydro_18"/>
    <property type="match status" value="1"/>
</dbReference>
<dbReference type="GO" id="GO:0008061">
    <property type="term" value="F:chitin binding"/>
    <property type="evidence" value="ECO:0007669"/>
    <property type="project" value="UniProtKB-KW"/>
</dbReference>
<dbReference type="RefSeq" id="XP_009216969.1">
    <property type="nucleotide sequence ID" value="XM_009218705.1"/>
</dbReference>
<evidence type="ECO:0000256" key="9">
    <source>
        <dbReference type="ARBA" id="ARBA00023295"/>
    </source>
</evidence>
<evidence type="ECO:0000256" key="3">
    <source>
        <dbReference type="ARBA" id="ARBA00012729"/>
    </source>
</evidence>
<dbReference type="GO" id="GO:0006032">
    <property type="term" value="P:chitin catabolic process"/>
    <property type="evidence" value="ECO:0007669"/>
    <property type="project" value="UniProtKB-KW"/>
</dbReference>
<dbReference type="GO" id="GO:0005576">
    <property type="term" value="C:extracellular region"/>
    <property type="evidence" value="ECO:0007669"/>
    <property type="project" value="UniProtKB-SubCell"/>
</dbReference>
<dbReference type="OrthoDB" id="6020543at2759"/>
<dbReference type="AlphaFoldDB" id="J3NI67"/>
<dbReference type="GeneID" id="20341408"/>
<evidence type="ECO:0000256" key="10">
    <source>
        <dbReference type="ARBA" id="ARBA00023326"/>
    </source>
</evidence>
<dbReference type="HOGENOM" id="CLU_1015796_0_0_1"/>
<dbReference type="InterPro" id="IPR017853">
    <property type="entry name" value="GH"/>
</dbReference>
<dbReference type="Gene3D" id="3.20.20.80">
    <property type="entry name" value="Glycosidases"/>
    <property type="match status" value="1"/>
</dbReference>
<feature type="domain" description="GH18" evidence="13">
    <location>
        <begin position="57"/>
        <end position="274"/>
    </location>
</feature>
<evidence type="ECO:0000256" key="2">
    <source>
        <dbReference type="ARBA" id="ARBA00004613"/>
    </source>
</evidence>
<reference evidence="16" key="1">
    <citation type="submission" date="2010-07" db="EMBL/GenBank/DDBJ databases">
        <title>The genome sequence of Gaeumannomyces graminis var. tritici strain R3-111a-1.</title>
        <authorList>
            <consortium name="The Broad Institute Genome Sequencing Platform"/>
            <person name="Ma L.-J."/>
            <person name="Dead R."/>
            <person name="Young S."/>
            <person name="Zeng Q."/>
            <person name="Koehrsen M."/>
            <person name="Alvarado L."/>
            <person name="Berlin A."/>
            <person name="Chapman S.B."/>
            <person name="Chen Z."/>
            <person name="Freedman E."/>
            <person name="Gellesch M."/>
            <person name="Goldberg J."/>
            <person name="Griggs A."/>
            <person name="Gujja S."/>
            <person name="Heilman E.R."/>
            <person name="Heiman D."/>
            <person name="Hepburn T."/>
            <person name="Howarth C."/>
            <person name="Jen D."/>
            <person name="Larson L."/>
            <person name="Mehta T."/>
            <person name="Neiman D."/>
            <person name="Pearson M."/>
            <person name="Roberts A."/>
            <person name="Saif S."/>
            <person name="Shea T."/>
            <person name="Shenoy N."/>
            <person name="Sisk P."/>
            <person name="Stolte C."/>
            <person name="Sykes S."/>
            <person name="Walk T."/>
            <person name="White J."/>
            <person name="Yandava C."/>
            <person name="Haas B."/>
            <person name="Nusbaum C."/>
            <person name="Birren B."/>
        </authorList>
    </citation>
    <scope>NUCLEOTIDE SEQUENCE [LARGE SCALE GENOMIC DNA]</scope>
    <source>
        <strain evidence="16">R3-111a-1</strain>
    </source>
</reference>
<comment type="subcellular location">
    <subcellularLocation>
        <location evidence="2">Secreted</location>
    </subcellularLocation>
</comment>
<keyword evidence="5" id="KW-0147">Chitin-binding</keyword>
<keyword evidence="6 11" id="KW-0378">Hydrolase</keyword>
<dbReference type="PANTHER" id="PTHR45708:SF49">
    <property type="entry name" value="ENDOCHITINASE"/>
    <property type="match status" value="1"/>
</dbReference>
<evidence type="ECO:0000256" key="6">
    <source>
        <dbReference type="ARBA" id="ARBA00022801"/>
    </source>
</evidence>
<dbReference type="STRING" id="644352.J3NI67"/>